<comment type="caution">
    <text evidence="3">The sequence shown here is derived from an EMBL/GenBank/DDBJ whole genome shotgun (WGS) entry which is preliminary data.</text>
</comment>
<keyword evidence="1" id="KW-0472">Membrane</keyword>
<dbReference type="AlphaFoldDB" id="A0A840Z0Y0"/>
<name>A0A840Z0Y0_9SPHN</name>
<evidence type="ECO:0000313" key="4">
    <source>
        <dbReference type="Proteomes" id="UP000554342"/>
    </source>
</evidence>
<keyword evidence="4" id="KW-1185">Reference proteome</keyword>
<feature type="domain" description="Extensin-like C-terminal" evidence="2">
    <location>
        <begin position="63"/>
        <end position="242"/>
    </location>
</feature>
<dbReference type="RefSeq" id="WP_184004098.1">
    <property type="nucleotide sequence ID" value="NZ_BAABIF010000001.1"/>
</dbReference>
<evidence type="ECO:0000313" key="3">
    <source>
        <dbReference type="EMBL" id="MBB5719394.1"/>
    </source>
</evidence>
<accession>A0A840Z0Y0</accession>
<gene>
    <name evidence="3" type="ORF">FHR23_002335</name>
</gene>
<dbReference type="InterPro" id="IPR009683">
    <property type="entry name" value="Extensin-like_C"/>
</dbReference>
<protein>
    <recommendedName>
        <fullName evidence="2">Extensin-like C-terminal domain-containing protein</fullName>
    </recommendedName>
</protein>
<dbReference type="Proteomes" id="UP000554342">
    <property type="component" value="Unassembled WGS sequence"/>
</dbReference>
<sequence>MILLRRAIKGLAGILMLLAIGFALYAFLRNRPQDVPWTPLDLGQHTGLFTGRKLAALDTDFAECRALLDKAGVRYSALSPAGKGGCSYADGVRLHPGGPDAIALSPSEARMSCPVAAGLLMWQWNVLQPAAQRYFGSPVGRMLHYGTYSCRRLYGRATGPWSKHATADAIDVAGFVLKDGTRITVTGDWGGKGVKAQFLHTVRDGACGLFSTVLSPDYNRAHHDHLHLDQARRGAFGGRVCR</sequence>
<feature type="transmembrane region" description="Helical" evidence="1">
    <location>
        <begin position="7"/>
        <end position="28"/>
    </location>
</feature>
<dbReference type="EMBL" id="JACIJI010000004">
    <property type="protein sequence ID" value="MBB5719394.1"/>
    <property type="molecule type" value="Genomic_DNA"/>
</dbReference>
<keyword evidence="1" id="KW-1133">Transmembrane helix</keyword>
<proteinExistence type="predicted"/>
<keyword evidence="1" id="KW-0812">Transmembrane</keyword>
<evidence type="ECO:0000259" key="2">
    <source>
        <dbReference type="Pfam" id="PF06904"/>
    </source>
</evidence>
<reference evidence="3 4" key="1">
    <citation type="submission" date="2020-08" db="EMBL/GenBank/DDBJ databases">
        <title>Genomic Encyclopedia of Type Strains, Phase IV (KMG-IV): sequencing the most valuable type-strain genomes for metagenomic binning, comparative biology and taxonomic classification.</title>
        <authorList>
            <person name="Goeker M."/>
        </authorList>
    </citation>
    <scope>NUCLEOTIDE SEQUENCE [LARGE SCALE GENOMIC DNA]</scope>
    <source>
        <strain evidence="3 4">DSM 27203</strain>
    </source>
</reference>
<organism evidence="3 4">
    <name type="scientific">Stakelama sediminis</name>
    <dbReference type="NCBI Taxonomy" id="463200"/>
    <lineage>
        <taxon>Bacteria</taxon>
        <taxon>Pseudomonadati</taxon>
        <taxon>Pseudomonadota</taxon>
        <taxon>Alphaproteobacteria</taxon>
        <taxon>Sphingomonadales</taxon>
        <taxon>Sphingomonadaceae</taxon>
        <taxon>Stakelama</taxon>
    </lineage>
</organism>
<dbReference type="Pfam" id="PF06904">
    <property type="entry name" value="Extensin-like_C"/>
    <property type="match status" value="1"/>
</dbReference>
<evidence type="ECO:0000256" key="1">
    <source>
        <dbReference type="SAM" id="Phobius"/>
    </source>
</evidence>